<evidence type="ECO:0000259" key="3">
    <source>
        <dbReference type="Pfam" id="PF17479"/>
    </source>
</evidence>
<dbReference type="SUPFAM" id="SSF159774">
    <property type="entry name" value="YerB-like"/>
    <property type="match status" value="1"/>
</dbReference>
<organism evidence="4 5">
    <name type="scientific">candidate division WWE3 bacterium</name>
    <dbReference type="NCBI Taxonomy" id="2053526"/>
    <lineage>
        <taxon>Bacteria</taxon>
        <taxon>Katanobacteria</taxon>
    </lineage>
</organism>
<keyword evidence="1" id="KW-0812">Transmembrane</keyword>
<dbReference type="InterPro" id="IPR021416">
    <property type="entry name" value="DUF3048_N"/>
</dbReference>
<accession>A0A955RX92</accession>
<evidence type="ECO:0000313" key="5">
    <source>
        <dbReference type="Proteomes" id="UP000699691"/>
    </source>
</evidence>
<dbReference type="InterPro" id="IPR035328">
    <property type="entry name" value="DUF3048_C"/>
</dbReference>
<reference evidence="4" key="2">
    <citation type="journal article" date="2021" name="Microbiome">
        <title>Successional dynamics and alternative stable states in a saline activated sludge microbial community over 9 years.</title>
        <authorList>
            <person name="Wang Y."/>
            <person name="Ye J."/>
            <person name="Ju F."/>
            <person name="Liu L."/>
            <person name="Boyd J.A."/>
            <person name="Deng Y."/>
            <person name="Parks D.H."/>
            <person name="Jiang X."/>
            <person name="Yin X."/>
            <person name="Woodcroft B.J."/>
            <person name="Tyson G.W."/>
            <person name="Hugenholtz P."/>
            <person name="Polz M.F."/>
            <person name="Zhang T."/>
        </authorList>
    </citation>
    <scope>NUCLEOTIDE SEQUENCE</scope>
    <source>
        <strain evidence="4">HKST-UBA02</strain>
    </source>
</reference>
<evidence type="ECO:0000313" key="4">
    <source>
        <dbReference type="EMBL" id="MCA9397902.1"/>
    </source>
</evidence>
<dbReference type="AlphaFoldDB" id="A0A955RX92"/>
<keyword evidence="1" id="KW-1133">Transmembrane helix</keyword>
<dbReference type="Pfam" id="PF11258">
    <property type="entry name" value="DUF3048"/>
    <property type="match status" value="1"/>
</dbReference>
<evidence type="ECO:0000256" key="1">
    <source>
        <dbReference type="SAM" id="Phobius"/>
    </source>
</evidence>
<comment type="caution">
    <text evidence="4">The sequence shown here is derived from an EMBL/GenBank/DDBJ whole genome shotgun (WGS) entry which is preliminary data.</text>
</comment>
<dbReference type="Gene3D" id="3.50.90.10">
    <property type="entry name" value="YerB-like"/>
    <property type="match status" value="1"/>
</dbReference>
<protein>
    <submittedName>
        <fullName evidence="4">DUF3048 domain-containing protein</fullName>
    </submittedName>
</protein>
<feature type="non-terminal residue" evidence="4">
    <location>
        <position position="350"/>
    </location>
</feature>
<dbReference type="Proteomes" id="UP000699691">
    <property type="component" value="Unassembled WGS sequence"/>
</dbReference>
<name>A0A955RX92_UNCKA</name>
<sequence length="350" mass="39143">MEPEQHQKKTIKQKLTVQYSKVQAKWNSLGAIRWFILAVSLLILVGIVVAIVWTLHQNSEGSITINSGDTNTVAVTSPEPPVTSQLPLDGALVTEEEYNRIMKYLPMAVMIENLQTIRPVSGLSRADLVFEALVEGGITRYMAVFLHYDVDEIMPVRSSRSYYLDWLEPLDATYMHIGGAISDNPRAVALPRIFAEGIKTYMNASGAWWRKSGIAAPHNAFTSTQRMKDVQDTLGWGRATTLSPWKFKDDNIHITEPTPETEGVIVPEIGQTIDLTWNGYGNNGYQVRWTYDKEFNYYPYAVGGVKQTDHATSEPITAKNIVMQYTVQTYANDGYGHILYDTVGEGGAII</sequence>
<feature type="transmembrane region" description="Helical" evidence="1">
    <location>
        <begin position="34"/>
        <end position="55"/>
    </location>
</feature>
<keyword evidence="1" id="KW-0472">Membrane</keyword>
<dbReference type="InterPro" id="IPR023158">
    <property type="entry name" value="YerB-like_sf"/>
</dbReference>
<feature type="domain" description="DUF3048" evidence="2">
    <location>
        <begin position="102"/>
        <end position="235"/>
    </location>
</feature>
<dbReference type="Pfam" id="PF17479">
    <property type="entry name" value="DUF3048_C"/>
    <property type="match status" value="1"/>
</dbReference>
<feature type="domain" description="DUF3048" evidence="3">
    <location>
        <begin position="280"/>
        <end position="349"/>
    </location>
</feature>
<reference evidence="4" key="1">
    <citation type="submission" date="2020-04" db="EMBL/GenBank/DDBJ databases">
        <authorList>
            <person name="Zhang T."/>
        </authorList>
    </citation>
    <scope>NUCLEOTIDE SEQUENCE</scope>
    <source>
        <strain evidence="4">HKST-UBA02</strain>
    </source>
</reference>
<dbReference type="EMBL" id="JAGQKY010000187">
    <property type="protein sequence ID" value="MCA9397902.1"/>
    <property type="molecule type" value="Genomic_DNA"/>
</dbReference>
<gene>
    <name evidence="4" type="ORF">KC573_03655</name>
</gene>
<evidence type="ECO:0000259" key="2">
    <source>
        <dbReference type="Pfam" id="PF11258"/>
    </source>
</evidence>
<proteinExistence type="predicted"/>